<dbReference type="SUPFAM" id="SSF56281">
    <property type="entry name" value="Metallo-hydrolase/oxidoreductase"/>
    <property type="match status" value="1"/>
</dbReference>
<dbReference type="Pfam" id="PF12706">
    <property type="entry name" value="Lactamase_B_2"/>
    <property type="match status" value="1"/>
</dbReference>
<dbReference type="AlphaFoldDB" id="A0A1Y1QA91"/>
<evidence type="ECO:0000256" key="6">
    <source>
        <dbReference type="ARBA" id="ARBA00030966"/>
    </source>
</evidence>
<reference evidence="8 9" key="1">
    <citation type="submission" date="2017-01" db="EMBL/GenBank/DDBJ databases">
        <title>Novel large sulfur bacteria in the metagenomes of groundwater-fed chemosynthetic microbial mats in the Lake Huron basin.</title>
        <authorList>
            <person name="Sharrar A.M."/>
            <person name="Flood B.E."/>
            <person name="Bailey J.V."/>
            <person name="Jones D.S."/>
            <person name="Biddanda B."/>
            <person name="Ruberg S.A."/>
            <person name="Marcus D.N."/>
            <person name="Dick G.J."/>
        </authorList>
    </citation>
    <scope>NUCLEOTIDE SEQUENCE [LARGE SCALE GENOMIC DNA]</scope>
    <source>
        <strain evidence="8">A8</strain>
    </source>
</reference>
<dbReference type="Proteomes" id="UP000192491">
    <property type="component" value="Unassembled WGS sequence"/>
</dbReference>
<dbReference type="Gene3D" id="3.60.15.10">
    <property type="entry name" value="Ribonuclease Z/Hydroxyacylglutathione hydrolase-like"/>
    <property type="match status" value="1"/>
</dbReference>
<dbReference type="GO" id="GO:0018189">
    <property type="term" value="P:pyrroloquinoline quinone biosynthetic process"/>
    <property type="evidence" value="ECO:0007669"/>
    <property type="project" value="UniProtKB-UniPathway"/>
</dbReference>
<gene>
    <name evidence="8" type="ORF">BWK73_46595</name>
</gene>
<dbReference type="STRING" id="1123401.GCA_000621325_01998"/>
<dbReference type="EMBL" id="MTEJ01000590">
    <property type="protein sequence ID" value="OQX01305.1"/>
    <property type="molecule type" value="Genomic_DNA"/>
</dbReference>
<evidence type="ECO:0000313" key="8">
    <source>
        <dbReference type="EMBL" id="OQX01305.1"/>
    </source>
</evidence>
<dbReference type="eggNOG" id="COG1235">
    <property type="taxonomic scope" value="Bacteria"/>
</dbReference>
<evidence type="ECO:0000313" key="9">
    <source>
        <dbReference type="Proteomes" id="UP000192491"/>
    </source>
</evidence>
<organism evidence="8 9">
    <name type="scientific">Thiothrix lacustris</name>
    <dbReference type="NCBI Taxonomy" id="525917"/>
    <lineage>
        <taxon>Bacteria</taxon>
        <taxon>Pseudomonadati</taxon>
        <taxon>Pseudomonadota</taxon>
        <taxon>Gammaproteobacteria</taxon>
        <taxon>Thiotrichales</taxon>
        <taxon>Thiotrichaceae</taxon>
        <taxon>Thiothrix</taxon>
    </lineage>
</organism>
<protein>
    <recommendedName>
        <fullName evidence="3">Coenzyme PQQ synthesis protein B</fullName>
    </recommendedName>
    <alternativeName>
        <fullName evidence="6">Pyrroloquinoline quinone biosynthesis protein B</fullName>
    </alternativeName>
</protein>
<comment type="caution">
    <text evidence="8">The sequence shown here is derived from an EMBL/GenBank/DDBJ whole genome shotgun (WGS) entry which is preliminary data.</text>
</comment>
<dbReference type="UniPathway" id="UPA00539"/>
<proteinExistence type="inferred from homology"/>
<feature type="non-terminal residue" evidence="8">
    <location>
        <position position="1"/>
    </location>
</feature>
<accession>A0A1Y1QA91</accession>
<evidence type="ECO:0000256" key="1">
    <source>
        <dbReference type="ARBA" id="ARBA00004886"/>
    </source>
</evidence>
<evidence type="ECO:0000256" key="5">
    <source>
        <dbReference type="ARBA" id="ARBA00022905"/>
    </source>
</evidence>
<feature type="domain" description="Metallo-beta-lactamase" evidence="7">
    <location>
        <begin position="5"/>
        <end position="114"/>
    </location>
</feature>
<dbReference type="InterPro" id="IPR036866">
    <property type="entry name" value="RibonucZ/Hydroxyglut_hydro"/>
</dbReference>
<evidence type="ECO:0000259" key="7">
    <source>
        <dbReference type="Pfam" id="PF12706"/>
    </source>
</evidence>
<evidence type="ECO:0000256" key="4">
    <source>
        <dbReference type="ARBA" id="ARBA00022448"/>
    </source>
</evidence>
<comment type="similarity">
    <text evidence="2">Belongs to the PqqB family.</text>
</comment>
<comment type="pathway">
    <text evidence="1">Cofactor biosynthesis; pyrroloquinoline quinone biosynthesis.</text>
</comment>
<keyword evidence="4" id="KW-0813">Transport</keyword>
<keyword evidence="5" id="KW-0884">PQQ biosynthesis</keyword>
<name>A0A1Y1QA91_9GAMM</name>
<evidence type="ECO:0000256" key="3">
    <source>
        <dbReference type="ARBA" id="ARBA00015084"/>
    </source>
</evidence>
<evidence type="ECO:0000256" key="2">
    <source>
        <dbReference type="ARBA" id="ARBA00008481"/>
    </source>
</evidence>
<dbReference type="InterPro" id="IPR001279">
    <property type="entry name" value="Metallo-B-lactamas"/>
</dbReference>
<dbReference type="HAMAP" id="MF_00653">
    <property type="entry name" value="PQQ_syn_PqqB"/>
    <property type="match status" value="1"/>
</dbReference>
<sequence>TPVGLHSKAPPYSPHRHNPGIGDNVGFWFEDTATGGKLFYAPGLGEIEAHLQPFFANADCVLVDGTCWTDDEMLRRKVGTKHALEMGHLSQSGEGGMMEWLGNFPDTRKILIHINNTNPILEETSPERAELAAAGIEVSFDGMLLEL</sequence>
<dbReference type="InterPro" id="IPR011842">
    <property type="entry name" value="PQQ_synth_PqqB"/>
</dbReference>